<feature type="region of interest" description="Disordered" evidence="1">
    <location>
        <begin position="15"/>
        <end position="35"/>
    </location>
</feature>
<keyword evidence="2" id="KW-1133">Transmembrane helix</keyword>
<dbReference type="EMBL" id="FNBE01000008">
    <property type="protein sequence ID" value="SDF96450.1"/>
    <property type="molecule type" value="Genomic_DNA"/>
</dbReference>
<dbReference type="STRING" id="366584.SAMN05216377_10841"/>
<evidence type="ECO:0000256" key="2">
    <source>
        <dbReference type="SAM" id="Phobius"/>
    </source>
</evidence>
<dbReference type="InterPro" id="IPR025339">
    <property type="entry name" value="DUF4245"/>
</dbReference>
<feature type="transmembrane region" description="Helical" evidence="2">
    <location>
        <begin position="43"/>
        <end position="60"/>
    </location>
</feature>
<gene>
    <name evidence="3" type="ORF">SAMN05216377_10841</name>
</gene>
<evidence type="ECO:0000256" key="1">
    <source>
        <dbReference type="SAM" id="MobiDB-lite"/>
    </source>
</evidence>
<protein>
    <recommendedName>
        <fullName evidence="5">DUF4245 domain-containing protein</fullName>
    </recommendedName>
</protein>
<evidence type="ECO:0008006" key="5">
    <source>
        <dbReference type="Google" id="ProtNLM"/>
    </source>
</evidence>
<evidence type="ECO:0000313" key="4">
    <source>
        <dbReference type="Proteomes" id="UP000198967"/>
    </source>
</evidence>
<sequence length="220" mass="22684">MRSFSVRMVDSAGSFSVRDHGPVSTEPTPPSKPSRAQLRVRDMVGAMVFLVVIALIGGGVRSCSFAPAGPTIDPAAGPTVDAPAQLAEFARASAFPLRVPTLPDGWRANSTDRGPVADGGTAVRVGYLAPSGRYLRLVQSDAAEEGLVRTEAGGPLQGTGVVQAGGLQWVVYQVDGGEPFRVTTSPDGVRWLVTGSADDADFQTLADAVARGRVLPAAAG</sequence>
<evidence type="ECO:0000313" key="3">
    <source>
        <dbReference type="EMBL" id="SDF96450.1"/>
    </source>
</evidence>
<dbReference type="Pfam" id="PF14030">
    <property type="entry name" value="DUF4245"/>
    <property type="match status" value="1"/>
</dbReference>
<proteinExistence type="predicted"/>
<keyword evidence="4" id="KW-1185">Reference proteome</keyword>
<keyword evidence="2" id="KW-0472">Membrane</keyword>
<accession>A0A1G7QFT5</accession>
<name>A0A1G7QFT5_PSEOR</name>
<reference evidence="3 4" key="1">
    <citation type="submission" date="2016-10" db="EMBL/GenBank/DDBJ databases">
        <authorList>
            <person name="de Groot N.N."/>
        </authorList>
    </citation>
    <scope>NUCLEOTIDE SEQUENCE [LARGE SCALE GENOMIC DNA]</scope>
    <source>
        <strain evidence="3 4">CGMCC 4.3143</strain>
    </source>
</reference>
<dbReference type="Proteomes" id="UP000198967">
    <property type="component" value="Unassembled WGS sequence"/>
</dbReference>
<dbReference type="AlphaFoldDB" id="A0A1G7QFT5"/>
<dbReference type="OrthoDB" id="4772660at2"/>
<keyword evidence="2" id="KW-0812">Transmembrane</keyword>
<organism evidence="3 4">
    <name type="scientific">Pseudonocardia oroxyli</name>
    <dbReference type="NCBI Taxonomy" id="366584"/>
    <lineage>
        <taxon>Bacteria</taxon>
        <taxon>Bacillati</taxon>
        <taxon>Actinomycetota</taxon>
        <taxon>Actinomycetes</taxon>
        <taxon>Pseudonocardiales</taxon>
        <taxon>Pseudonocardiaceae</taxon>
        <taxon>Pseudonocardia</taxon>
    </lineage>
</organism>